<accession>A0A1Z4BPP1</accession>
<keyword evidence="2" id="KW-0812">Transmembrane</keyword>
<dbReference type="KEGG" id="capn:CBG49_09315"/>
<feature type="region of interest" description="Disordered" evidence="1">
    <location>
        <begin position="58"/>
        <end position="89"/>
    </location>
</feature>
<evidence type="ECO:0000313" key="4">
    <source>
        <dbReference type="Proteomes" id="UP000197007"/>
    </source>
</evidence>
<dbReference type="Pfam" id="PF20482">
    <property type="entry name" value="DUF6722"/>
    <property type="match status" value="1"/>
</dbReference>
<dbReference type="InterPro" id="IPR046568">
    <property type="entry name" value="DUF6722"/>
</dbReference>
<feature type="transmembrane region" description="Helical" evidence="2">
    <location>
        <begin position="37"/>
        <end position="54"/>
    </location>
</feature>
<dbReference type="RefSeq" id="WP_088594278.1">
    <property type="nucleotide sequence ID" value="NZ_CP022022.1"/>
</dbReference>
<keyword evidence="2" id="KW-1133">Transmembrane helix</keyword>
<keyword evidence="4" id="KW-1185">Reference proteome</keyword>
<gene>
    <name evidence="3" type="ORF">CBG49_09315</name>
</gene>
<evidence type="ECO:0000256" key="2">
    <source>
        <dbReference type="SAM" id="Phobius"/>
    </source>
</evidence>
<reference evidence="4" key="1">
    <citation type="submission" date="2017-06" db="EMBL/GenBank/DDBJ databases">
        <title>Complete genome sequence of Capnocytophaga sp. KCOM 1579 (=ChDC OS43) isolated from a human refractory periapical abscess lesion.</title>
        <authorList>
            <person name="Kook J.-K."/>
            <person name="Park S.-N."/>
            <person name="Lim Y.K."/>
            <person name="Roh H."/>
        </authorList>
    </citation>
    <scope>NUCLEOTIDE SEQUENCE [LARGE SCALE GENOMIC DNA]</scope>
    <source>
        <strain evidence="4">ChDC OS43</strain>
    </source>
</reference>
<evidence type="ECO:0000256" key="1">
    <source>
        <dbReference type="SAM" id="MobiDB-lite"/>
    </source>
</evidence>
<dbReference type="AlphaFoldDB" id="A0A1Z4BPP1"/>
<evidence type="ECO:0000313" key="3">
    <source>
        <dbReference type="EMBL" id="ASF43257.1"/>
    </source>
</evidence>
<name>A0A1Z4BPP1_9FLAO</name>
<proteinExistence type="predicted"/>
<organism evidence="3 4">
    <name type="scientific">Capnocytophaga endodontalis</name>
    <dbReference type="NCBI Taxonomy" id="2708117"/>
    <lineage>
        <taxon>Bacteria</taxon>
        <taxon>Pseudomonadati</taxon>
        <taxon>Bacteroidota</taxon>
        <taxon>Flavobacteriia</taxon>
        <taxon>Flavobacteriales</taxon>
        <taxon>Flavobacteriaceae</taxon>
        <taxon>Capnocytophaga</taxon>
    </lineage>
</organism>
<sequence>MKKRISDFLLDVSKYVFAGLLIAPLFNSSFMCNEACWCAFTVAILAFIVGLFLSKQKKGLGNKNNNNRNKNYRKNNNNNRNNNTTSNKA</sequence>
<feature type="compositionally biased region" description="Low complexity" evidence="1">
    <location>
        <begin position="62"/>
        <end position="83"/>
    </location>
</feature>
<keyword evidence="2" id="KW-0472">Membrane</keyword>
<dbReference type="EMBL" id="CP022022">
    <property type="protein sequence ID" value="ASF43257.1"/>
    <property type="molecule type" value="Genomic_DNA"/>
</dbReference>
<protein>
    <submittedName>
        <fullName evidence="3">Signal peptidase II</fullName>
    </submittedName>
</protein>
<dbReference type="Proteomes" id="UP000197007">
    <property type="component" value="Chromosome"/>
</dbReference>
<feature type="transmembrane region" description="Helical" evidence="2">
    <location>
        <begin position="12"/>
        <end position="31"/>
    </location>
</feature>